<evidence type="ECO:0000256" key="1">
    <source>
        <dbReference type="SAM" id="MobiDB-lite"/>
    </source>
</evidence>
<accession>A0ABP6D5H7</accession>
<protein>
    <submittedName>
        <fullName evidence="2">Uncharacterized protein</fullName>
    </submittedName>
</protein>
<feature type="compositionally biased region" description="Basic and acidic residues" evidence="1">
    <location>
        <begin position="92"/>
        <end position="110"/>
    </location>
</feature>
<reference evidence="3" key="1">
    <citation type="journal article" date="2019" name="Int. J. Syst. Evol. Microbiol.">
        <title>The Global Catalogue of Microorganisms (GCM) 10K type strain sequencing project: providing services to taxonomists for standard genome sequencing and annotation.</title>
        <authorList>
            <consortium name="The Broad Institute Genomics Platform"/>
            <consortium name="The Broad Institute Genome Sequencing Center for Infectious Disease"/>
            <person name="Wu L."/>
            <person name="Ma J."/>
        </authorList>
    </citation>
    <scope>NUCLEOTIDE SEQUENCE [LARGE SCALE GENOMIC DNA]</scope>
    <source>
        <strain evidence="3">JCM 4524</strain>
    </source>
</reference>
<comment type="caution">
    <text evidence="2">The sequence shown here is derived from an EMBL/GenBank/DDBJ whole genome shotgun (WGS) entry which is preliminary data.</text>
</comment>
<keyword evidence="3" id="KW-1185">Reference proteome</keyword>
<evidence type="ECO:0000313" key="3">
    <source>
        <dbReference type="Proteomes" id="UP001500151"/>
    </source>
</evidence>
<name>A0ABP6D5H7_9ACTN</name>
<feature type="region of interest" description="Disordered" evidence="1">
    <location>
        <begin position="92"/>
        <end position="112"/>
    </location>
</feature>
<proteinExistence type="predicted"/>
<gene>
    <name evidence="2" type="ORF">GCM10010307_32590</name>
</gene>
<sequence length="141" mass="16057">MKLDWPDFELECTADGRLIFDWHGFCRIGFNVRRCASIRLVPQGPDGAHQWIFQLRAQERPTPGLLVIRVDVPQDRVNEADEYTEVLRRHYGVPERQDDAGEDTPLERTPVDSQQWIVAPAGAASEELFQDVMARVADDPG</sequence>
<dbReference type="Proteomes" id="UP001500151">
    <property type="component" value="Unassembled WGS sequence"/>
</dbReference>
<organism evidence="2 3">
    <name type="scientific">Streptomyces vastus</name>
    <dbReference type="NCBI Taxonomy" id="285451"/>
    <lineage>
        <taxon>Bacteria</taxon>
        <taxon>Bacillati</taxon>
        <taxon>Actinomycetota</taxon>
        <taxon>Actinomycetes</taxon>
        <taxon>Kitasatosporales</taxon>
        <taxon>Streptomycetaceae</taxon>
        <taxon>Streptomyces</taxon>
    </lineage>
</organism>
<evidence type="ECO:0000313" key="2">
    <source>
        <dbReference type="EMBL" id="GAA2636030.1"/>
    </source>
</evidence>
<dbReference type="EMBL" id="BAAASJ010000032">
    <property type="protein sequence ID" value="GAA2636030.1"/>
    <property type="molecule type" value="Genomic_DNA"/>
</dbReference>
<dbReference type="RefSeq" id="WP_344390765.1">
    <property type="nucleotide sequence ID" value="NZ_BAAASJ010000032.1"/>
</dbReference>